<accession>A0A8S5NXY5</accession>
<sequence>MINIKADIVERNFTDYTELVVDIENTYFDSNMDKTLDCVEIIAKYEDARNIIAELVENGHDLAHISDFARPDHDNYNDEYLISLDHEGIWCEPAKRENGYLYVTGVVCYVMDNCNSKIISRIQSKVVYEVSIGNDNCDGDCDHCDCKEIDKDYYSINGKQVSQAEFEKKTKEIQKTYDSLNDWLDIVEAFPEIYKRLMNYACYLDKLDESFWY</sequence>
<name>A0A8S5NXY5_9CAUD</name>
<evidence type="ECO:0000313" key="1">
    <source>
        <dbReference type="EMBL" id="DAD99082.1"/>
    </source>
</evidence>
<organism evidence="1">
    <name type="scientific">Siphoviridae sp. ct4Ap70</name>
    <dbReference type="NCBI Taxonomy" id="2825328"/>
    <lineage>
        <taxon>Viruses</taxon>
        <taxon>Duplodnaviria</taxon>
        <taxon>Heunggongvirae</taxon>
        <taxon>Uroviricota</taxon>
        <taxon>Caudoviricetes</taxon>
    </lineage>
</organism>
<dbReference type="EMBL" id="BK015274">
    <property type="protein sequence ID" value="DAD99082.1"/>
    <property type="molecule type" value="Genomic_DNA"/>
</dbReference>
<protein>
    <submittedName>
        <fullName evidence="1">Uncharacterized protein</fullName>
    </submittedName>
</protein>
<reference evidence="1" key="1">
    <citation type="journal article" date="2021" name="Proc. Natl. Acad. Sci. U.S.A.">
        <title>A Catalog of Tens of Thousands of Viruses from Human Metagenomes Reveals Hidden Associations with Chronic Diseases.</title>
        <authorList>
            <person name="Tisza M.J."/>
            <person name="Buck C.B."/>
        </authorList>
    </citation>
    <scope>NUCLEOTIDE SEQUENCE</scope>
    <source>
        <strain evidence="1">Ct4Ap70</strain>
    </source>
</reference>
<proteinExistence type="predicted"/>